<proteinExistence type="predicted"/>
<dbReference type="InterPro" id="IPR019787">
    <property type="entry name" value="Znf_PHD-finger"/>
</dbReference>
<keyword evidence="9" id="KW-1185">Reference proteome</keyword>
<dbReference type="FunFam" id="3.40.50.10190:FF:000018">
    <property type="entry name" value="DNA topoisomerase 2-binding protein 1"/>
    <property type="match status" value="1"/>
</dbReference>
<evidence type="ECO:0000259" key="7">
    <source>
        <dbReference type="PROSITE" id="PS50172"/>
    </source>
</evidence>
<dbReference type="OrthoDB" id="1935339at2759"/>
<evidence type="ECO:0000259" key="6">
    <source>
        <dbReference type="PROSITE" id="PS50016"/>
    </source>
</evidence>
<evidence type="ECO:0000313" key="8">
    <source>
        <dbReference type="EMBL" id="KDP28240.1"/>
    </source>
</evidence>
<dbReference type="PROSITE" id="PS50172">
    <property type="entry name" value="BRCT"/>
    <property type="match status" value="1"/>
</dbReference>
<dbReference type="PROSITE" id="PS50016">
    <property type="entry name" value="ZF_PHD_2"/>
    <property type="match status" value="1"/>
</dbReference>
<feature type="region of interest" description="Disordered" evidence="5">
    <location>
        <begin position="784"/>
        <end position="806"/>
    </location>
</feature>
<dbReference type="CDD" id="cd17738">
    <property type="entry name" value="BRCT_TopBP1_rpt7"/>
    <property type="match status" value="1"/>
</dbReference>
<dbReference type="InterPro" id="IPR013083">
    <property type="entry name" value="Znf_RING/FYVE/PHD"/>
</dbReference>
<dbReference type="Gene3D" id="3.40.50.10190">
    <property type="entry name" value="BRCT domain"/>
    <property type="match status" value="2"/>
</dbReference>
<feature type="region of interest" description="Disordered" evidence="5">
    <location>
        <begin position="84"/>
        <end position="118"/>
    </location>
</feature>
<dbReference type="AlphaFoldDB" id="A0A067K7L6"/>
<name>A0A067K7L6_JATCU</name>
<feature type="compositionally biased region" description="Polar residues" evidence="5">
    <location>
        <begin position="144"/>
        <end position="154"/>
    </location>
</feature>
<dbReference type="SMART" id="SM00292">
    <property type="entry name" value="BRCT"/>
    <property type="match status" value="2"/>
</dbReference>
<evidence type="ECO:0000313" key="9">
    <source>
        <dbReference type="Proteomes" id="UP000027138"/>
    </source>
</evidence>
<dbReference type="SUPFAM" id="SSF57903">
    <property type="entry name" value="FYVE/PHD zinc finger"/>
    <property type="match status" value="1"/>
</dbReference>
<feature type="region of interest" description="Disordered" evidence="5">
    <location>
        <begin position="140"/>
        <end position="170"/>
    </location>
</feature>
<dbReference type="InterPro" id="IPR001357">
    <property type="entry name" value="BRCT_dom"/>
</dbReference>
<gene>
    <name evidence="8" type="ORF">JCGZ_14011</name>
</gene>
<dbReference type="InterPro" id="IPR044254">
    <property type="entry name" value="At4g02110-like"/>
</dbReference>
<dbReference type="InterPro" id="IPR001965">
    <property type="entry name" value="Znf_PHD"/>
</dbReference>
<dbReference type="STRING" id="180498.A0A067K7L6"/>
<evidence type="ECO:0000256" key="3">
    <source>
        <dbReference type="ARBA" id="ARBA00022833"/>
    </source>
</evidence>
<evidence type="ECO:0000256" key="1">
    <source>
        <dbReference type="ARBA" id="ARBA00022723"/>
    </source>
</evidence>
<dbReference type="PANTHER" id="PTHR47181">
    <property type="entry name" value="BRCA1 C TERMINUS DOMAIN CONTAINING PROTEIN, EXPRESSED"/>
    <property type="match status" value="1"/>
</dbReference>
<dbReference type="EMBL" id="KK914782">
    <property type="protein sequence ID" value="KDP28240.1"/>
    <property type="molecule type" value="Genomic_DNA"/>
</dbReference>
<dbReference type="Pfam" id="PF00628">
    <property type="entry name" value="PHD"/>
    <property type="match status" value="1"/>
</dbReference>
<keyword evidence="1" id="KW-0479">Metal-binding</keyword>
<keyword evidence="2 4" id="KW-0863">Zinc-finger</keyword>
<dbReference type="GO" id="GO:0008270">
    <property type="term" value="F:zinc ion binding"/>
    <property type="evidence" value="ECO:0007669"/>
    <property type="project" value="UniProtKB-KW"/>
</dbReference>
<feature type="compositionally biased region" description="Basic and acidic residues" evidence="5">
    <location>
        <begin position="319"/>
        <end position="338"/>
    </location>
</feature>
<evidence type="ECO:0008006" key="10">
    <source>
        <dbReference type="Google" id="ProtNLM"/>
    </source>
</evidence>
<dbReference type="InterPro" id="IPR011011">
    <property type="entry name" value="Znf_FYVE_PHD"/>
</dbReference>
<evidence type="ECO:0000256" key="4">
    <source>
        <dbReference type="PROSITE-ProRule" id="PRU00146"/>
    </source>
</evidence>
<feature type="compositionally biased region" description="Basic and acidic residues" evidence="5">
    <location>
        <begin position="410"/>
        <end position="429"/>
    </location>
</feature>
<protein>
    <recommendedName>
        <fullName evidence="10">PHD-type domain-containing protein</fullName>
    </recommendedName>
</protein>
<keyword evidence="3" id="KW-0862">Zinc</keyword>
<dbReference type="Gene3D" id="3.30.40.10">
    <property type="entry name" value="Zinc/RING finger domain, C3HC4 (zinc finger)"/>
    <property type="match status" value="1"/>
</dbReference>
<sequence length="806" mass="89323">MPSSKFEFAEEASVAGSPLISCNQGLEPASLVDGLSKFSKHSPLGSGKHDNSMDDIVTVNAAQELNVDASSGKSSKFKKKPFTEGLLFPESTAPEPEQNEGVKEKTPQTSFIGLGKSSLFDKSDDRDFGVEKSDLVVSDAVLPQHQQQDKQVPSSFEGKSETEKCQTSDNLEELHEGNRNLVTKQGRKKTIARKTLGSRPKLNSTANQKGSIYSNIVSLQNDLTIVLPGERTDHEKLYSANEPETSPDTFNVSAINEADKKNCTRTGDSFEIETNFMDDETEASEDKAVDLSHKADNEMELKQEGALHTTNDAASGMEESGKEEKIAADQLQQKDESTCKVNGLKGKVSKGKRQPSGKARTKTKTVPPVPEQAKATEDLQGKDICKGNVEEKAIERKKTKPCTTSKTKSRNVDGKKSKSSMEVEKENKPIEGGGQDINQPREPLGKTMVKSDKVSLKVKQKSWKNNPNCTPVREVSKQVKTEPVWFILSGHKLQRKEFQQVIRRLKGKVCRDSHQWSYQATHFITPDPIRRTEKFFAAAASGRWILKTDYLTACSQSGKFLDEEPYEWHKNGLSEDGAINLEAPRKWRRLREKTGHGAFYGMRIIIYGECIAPPLDTLKRVVKAGDGTILATSPPYTRFLKSGVDYAVVSPGMPRVDLWVQEFLQHEIPCIVADYLVEYVCKPGYSLERHVLYNTHAWAEKSFENLLSRAEEIVEDFTPPSDTCNSDDTACQACGSRDRGDVMLICGDESGSIGCGIGMHMDCFDPPLENIPEEDWFCPNCSGGSNSNSSAKRRRKGTSSLNTKYF</sequence>
<feature type="compositionally biased region" description="Basic residues" evidence="5">
    <location>
        <begin position="347"/>
        <end position="363"/>
    </location>
</feature>
<dbReference type="SUPFAM" id="SSF52113">
    <property type="entry name" value="BRCT domain"/>
    <property type="match status" value="1"/>
</dbReference>
<feature type="compositionally biased region" description="Basic and acidic residues" evidence="5">
    <location>
        <begin position="158"/>
        <end position="170"/>
    </location>
</feature>
<feature type="domain" description="PHD-type" evidence="6">
    <location>
        <begin position="728"/>
        <end position="784"/>
    </location>
</feature>
<feature type="region of interest" description="Disordered" evidence="5">
    <location>
        <begin position="302"/>
        <end position="380"/>
    </location>
</feature>
<dbReference type="InterPro" id="IPR036420">
    <property type="entry name" value="BRCT_dom_sf"/>
</dbReference>
<dbReference type="PANTHER" id="PTHR47181:SF2">
    <property type="entry name" value="BRCA1 C TERMINUS DOMAIN CONTAINING PROTEIN, EXPRESSED"/>
    <property type="match status" value="1"/>
</dbReference>
<dbReference type="Proteomes" id="UP000027138">
    <property type="component" value="Unassembled WGS sequence"/>
</dbReference>
<evidence type="ECO:0000256" key="2">
    <source>
        <dbReference type="ARBA" id="ARBA00022771"/>
    </source>
</evidence>
<evidence type="ECO:0000256" key="5">
    <source>
        <dbReference type="SAM" id="MobiDB-lite"/>
    </source>
</evidence>
<accession>A0A067K7L6</accession>
<feature type="domain" description="BRCT" evidence="7">
    <location>
        <begin position="486"/>
        <end position="568"/>
    </location>
</feature>
<dbReference type="Pfam" id="PF00533">
    <property type="entry name" value="BRCT"/>
    <property type="match status" value="1"/>
</dbReference>
<feature type="region of interest" description="Disordered" evidence="5">
    <location>
        <begin position="396"/>
        <end position="443"/>
    </location>
</feature>
<dbReference type="SMART" id="SM00249">
    <property type="entry name" value="PHD"/>
    <property type="match status" value="1"/>
</dbReference>
<reference evidence="8 9" key="1">
    <citation type="journal article" date="2014" name="PLoS ONE">
        <title>Global Analysis of Gene Expression Profiles in Physic Nut (Jatropha curcas L.) Seedlings Exposed to Salt Stress.</title>
        <authorList>
            <person name="Zhang L."/>
            <person name="Zhang C."/>
            <person name="Wu P."/>
            <person name="Chen Y."/>
            <person name="Li M."/>
            <person name="Jiang H."/>
            <person name="Wu G."/>
        </authorList>
    </citation>
    <scope>NUCLEOTIDE SEQUENCE [LARGE SCALE GENOMIC DNA]</scope>
    <source>
        <strain evidence="9">cv. GZQX0401</strain>
        <tissue evidence="8">Young leaves</tissue>
    </source>
</reference>
<organism evidence="8 9">
    <name type="scientific">Jatropha curcas</name>
    <name type="common">Barbados nut</name>
    <dbReference type="NCBI Taxonomy" id="180498"/>
    <lineage>
        <taxon>Eukaryota</taxon>
        <taxon>Viridiplantae</taxon>
        <taxon>Streptophyta</taxon>
        <taxon>Embryophyta</taxon>
        <taxon>Tracheophyta</taxon>
        <taxon>Spermatophyta</taxon>
        <taxon>Magnoliopsida</taxon>
        <taxon>eudicotyledons</taxon>
        <taxon>Gunneridae</taxon>
        <taxon>Pentapetalae</taxon>
        <taxon>rosids</taxon>
        <taxon>fabids</taxon>
        <taxon>Malpighiales</taxon>
        <taxon>Euphorbiaceae</taxon>
        <taxon>Crotonoideae</taxon>
        <taxon>Jatropheae</taxon>
        <taxon>Jatropha</taxon>
    </lineage>
</organism>